<evidence type="ECO:0000256" key="3">
    <source>
        <dbReference type="PROSITE-ProRule" id="PRU00089"/>
    </source>
</evidence>
<gene>
    <name evidence="6" type="ORF">KP79_PYT15651</name>
</gene>
<dbReference type="InterPro" id="IPR036390">
    <property type="entry name" value="WH_DNA-bd_sf"/>
</dbReference>
<dbReference type="Proteomes" id="UP000242188">
    <property type="component" value="Unassembled WGS sequence"/>
</dbReference>
<dbReference type="PRINTS" id="PR00053">
    <property type="entry name" value="FORKHEAD"/>
</dbReference>
<dbReference type="PANTHER" id="PTHR11829:SF343">
    <property type="entry name" value="FORK-HEAD DOMAIN-CONTAINING PROTEIN"/>
    <property type="match status" value="1"/>
</dbReference>
<evidence type="ECO:0000313" key="7">
    <source>
        <dbReference type="Proteomes" id="UP000242188"/>
    </source>
</evidence>
<dbReference type="InterPro" id="IPR001766">
    <property type="entry name" value="Fork_head_dom"/>
</dbReference>
<dbReference type="PANTHER" id="PTHR11829">
    <property type="entry name" value="FORKHEAD BOX PROTEIN"/>
    <property type="match status" value="1"/>
</dbReference>
<keyword evidence="7" id="KW-1185">Reference proteome</keyword>
<dbReference type="InterPro" id="IPR050211">
    <property type="entry name" value="FOX_domain-containing"/>
</dbReference>
<comment type="caution">
    <text evidence="6">The sequence shown here is derived from an EMBL/GenBank/DDBJ whole genome shotgun (WGS) entry which is preliminary data.</text>
</comment>
<protein>
    <submittedName>
        <fullName evidence="6">Forkhead box protein B1</fullName>
    </submittedName>
</protein>
<accession>A0A210PEJ0</accession>
<dbReference type="EMBL" id="NEDP02076748">
    <property type="protein sequence ID" value="OWF34887.1"/>
    <property type="molecule type" value="Genomic_DNA"/>
</dbReference>
<dbReference type="InterPro" id="IPR047519">
    <property type="entry name" value="FH_FOXQ2-like"/>
</dbReference>
<dbReference type="GO" id="GO:0009653">
    <property type="term" value="P:anatomical structure morphogenesis"/>
    <property type="evidence" value="ECO:0007669"/>
    <property type="project" value="TreeGrafter"/>
</dbReference>
<dbReference type="InterPro" id="IPR030456">
    <property type="entry name" value="TF_fork_head_CS_2"/>
</dbReference>
<dbReference type="STRING" id="6573.A0A210PEJ0"/>
<evidence type="ECO:0000256" key="2">
    <source>
        <dbReference type="ARBA" id="ARBA00023242"/>
    </source>
</evidence>
<dbReference type="GO" id="GO:0000978">
    <property type="term" value="F:RNA polymerase II cis-regulatory region sequence-specific DNA binding"/>
    <property type="evidence" value="ECO:0007669"/>
    <property type="project" value="TreeGrafter"/>
</dbReference>
<dbReference type="SUPFAM" id="SSF46785">
    <property type="entry name" value="Winged helix' DNA-binding domain"/>
    <property type="match status" value="1"/>
</dbReference>
<evidence type="ECO:0000259" key="5">
    <source>
        <dbReference type="PROSITE" id="PS50039"/>
    </source>
</evidence>
<dbReference type="CDD" id="cd20035">
    <property type="entry name" value="FH_FOXQ2-like"/>
    <property type="match status" value="1"/>
</dbReference>
<feature type="region of interest" description="Disordered" evidence="4">
    <location>
        <begin position="187"/>
        <end position="248"/>
    </location>
</feature>
<sequence length="475" mass="53715">MCNTNPSAVLIPYGLKVPNPTPYMPFGTNVSQMALDLQRAQFYDYSTRLQYGLRAGYPNSLGLTPYHAHPGTDPYMHPYLYKDPRARYIHEEPKPNHSYIGLIAMGILSHRDNKLVLSDIYQWILDNYAYFRTRGPGWRNSIRHNLSLNDCFIKSGRSANGKGHYWAIHPANLEDFKKGDFRRRRAQRRVRKHMGLSVPDDEESPTPSPTSTSITWDENDPITETEDKRELDETSDKPDTGMHDPATINSMNMMVVENTINNHQQTRSKKRLFDVESLLAPDNFDTKRHCLNESRFRTVDRKLAIEEDVTVDVGTDNVQNTDIENEQSPKDLSLTNTENSDGNTDKENVVARVSGTIVPVSGEMYGDVTPGGEKDIIRQTGMLFSSVGSDSVWKHGCKNFSLMASRPSAFHNARMCSWGSLSPYLATYPLVSMKGHYPLVIPRSSVSMDTAQKWQETVAQLATSNQEEKPLSSDE</sequence>
<name>A0A210PEJ0_MIZYE</name>
<dbReference type="Pfam" id="PF00250">
    <property type="entry name" value="Forkhead"/>
    <property type="match status" value="1"/>
</dbReference>
<dbReference type="AlphaFoldDB" id="A0A210PEJ0"/>
<dbReference type="FunFam" id="1.10.10.10:FF:000352">
    <property type="entry name" value="Forkhead box Q2"/>
    <property type="match status" value="1"/>
</dbReference>
<evidence type="ECO:0000256" key="1">
    <source>
        <dbReference type="ARBA" id="ARBA00023125"/>
    </source>
</evidence>
<dbReference type="PROSITE" id="PS00658">
    <property type="entry name" value="FORK_HEAD_2"/>
    <property type="match status" value="1"/>
</dbReference>
<dbReference type="Gene3D" id="1.10.10.10">
    <property type="entry name" value="Winged helix-like DNA-binding domain superfamily/Winged helix DNA-binding domain"/>
    <property type="match status" value="1"/>
</dbReference>
<keyword evidence="1 3" id="KW-0238">DNA-binding</keyword>
<feature type="DNA-binding region" description="Fork-head" evidence="3">
    <location>
        <begin position="94"/>
        <end position="186"/>
    </location>
</feature>
<dbReference type="OrthoDB" id="5954824at2759"/>
<comment type="subcellular location">
    <subcellularLocation>
        <location evidence="3">Nucleus</location>
    </subcellularLocation>
</comment>
<dbReference type="PROSITE" id="PS50039">
    <property type="entry name" value="FORK_HEAD_3"/>
    <property type="match status" value="1"/>
</dbReference>
<dbReference type="InterPro" id="IPR036388">
    <property type="entry name" value="WH-like_DNA-bd_sf"/>
</dbReference>
<evidence type="ECO:0000313" key="6">
    <source>
        <dbReference type="EMBL" id="OWF34887.1"/>
    </source>
</evidence>
<dbReference type="SMART" id="SM00339">
    <property type="entry name" value="FH"/>
    <property type="match status" value="1"/>
</dbReference>
<organism evidence="6 7">
    <name type="scientific">Mizuhopecten yessoensis</name>
    <name type="common">Japanese scallop</name>
    <name type="synonym">Patinopecten yessoensis</name>
    <dbReference type="NCBI Taxonomy" id="6573"/>
    <lineage>
        <taxon>Eukaryota</taxon>
        <taxon>Metazoa</taxon>
        <taxon>Spiralia</taxon>
        <taxon>Lophotrochozoa</taxon>
        <taxon>Mollusca</taxon>
        <taxon>Bivalvia</taxon>
        <taxon>Autobranchia</taxon>
        <taxon>Pteriomorphia</taxon>
        <taxon>Pectinida</taxon>
        <taxon>Pectinoidea</taxon>
        <taxon>Pectinidae</taxon>
        <taxon>Mizuhopecten</taxon>
    </lineage>
</organism>
<keyword evidence="2 3" id="KW-0539">Nucleus</keyword>
<feature type="domain" description="Fork-head" evidence="5">
    <location>
        <begin position="94"/>
        <end position="186"/>
    </location>
</feature>
<feature type="compositionally biased region" description="Basic and acidic residues" evidence="4">
    <location>
        <begin position="225"/>
        <end position="242"/>
    </location>
</feature>
<evidence type="ECO:0000256" key="4">
    <source>
        <dbReference type="SAM" id="MobiDB-lite"/>
    </source>
</evidence>
<reference evidence="6 7" key="1">
    <citation type="journal article" date="2017" name="Nat. Ecol. Evol.">
        <title>Scallop genome provides insights into evolution of bilaterian karyotype and development.</title>
        <authorList>
            <person name="Wang S."/>
            <person name="Zhang J."/>
            <person name="Jiao W."/>
            <person name="Li J."/>
            <person name="Xun X."/>
            <person name="Sun Y."/>
            <person name="Guo X."/>
            <person name="Huan P."/>
            <person name="Dong B."/>
            <person name="Zhang L."/>
            <person name="Hu X."/>
            <person name="Sun X."/>
            <person name="Wang J."/>
            <person name="Zhao C."/>
            <person name="Wang Y."/>
            <person name="Wang D."/>
            <person name="Huang X."/>
            <person name="Wang R."/>
            <person name="Lv J."/>
            <person name="Li Y."/>
            <person name="Zhang Z."/>
            <person name="Liu B."/>
            <person name="Lu W."/>
            <person name="Hui Y."/>
            <person name="Liang J."/>
            <person name="Zhou Z."/>
            <person name="Hou R."/>
            <person name="Li X."/>
            <person name="Liu Y."/>
            <person name="Li H."/>
            <person name="Ning X."/>
            <person name="Lin Y."/>
            <person name="Zhao L."/>
            <person name="Xing Q."/>
            <person name="Dou J."/>
            <person name="Li Y."/>
            <person name="Mao J."/>
            <person name="Guo H."/>
            <person name="Dou H."/>
            <person name="Li T."/>
            <person name="Mu C."/>
            <person name="Jiang W."/>
            <person name="Fu Q."/>
            <person name="Fu X."/>
            <person name="Miao Y."/>
            <person name="Liu J."/>
            <person name="Yu Q."/>
            <person name="Li R."/>
            <person name="Liao H."/>
            <person name="Li X."/>
            <person name="Kong Y."/>
            <person name="Jiang Z."/>
            <person name="Chourrout D."/>
            <person name="Li R."/>
            <person name="Bao Z."/>
        </authorList>
    </citation>
    <scope>NUCLEOTIDE SEQUENCE [LARGE SCALE GENOMIC DNA]</scope>
    <source>
        <strain evidence="6 7">PY_sf001</strain>
    </source>
</reference>
<dbReference type="GO" id="GO:0030154">
    <property type="term" value="P:cell differentiation"/>
    <property type="evidence" value="ECO:0007669"/>
    <property type="project" value="TreeGrafter"/>
</dbReference>
<proteinExistence type="predicted"/>
<dbReference type="GO" id="GO:0000981">
    <property type="term" value="F:DNA-binding transcription factor activity, RNA polymerase II-specific"/>
    <property type="evidence" value="ECO:0007669"/>
    <property type="project" value="TreeGrafter"/>
</dbReference>
<dbReference type="GO" id="GO:0005634">
    <property type="term" value="C:nucleus"/>
    <property type="evidence" value="ECO:0007669"/>
    <property type="project" value="UniProtKB-SubCell"/>
</dbReference>